<reference evidence="2 3" key="1">
    <citation type="submission" date="2017-08" db="EMBL/GenBank/DDBJ databases">
        <title>Whole genome sequences of 6 clinical strains closest to Corynebacterium imitans.</title>
        <authorList>
            <person name="Bernier A.-M."/>
            <person name="Burdz T."/>
            <person name="Bernard K."/>
        </authorList>
    </citation>
    <scope>NUCLEOTIDE SEQUENCE [LARGE SCALE GENOMIC DNA]</scope>
    <source>
        <strain evidence="2 3">NML92-0415</strain>
    </source>
</reference>
<dbReference type="Proteomes" id="UP000218041">
    <property type="component" value="Unassembled WGS sequence"/>
</dbReference>
<evidence type="ECO:0000256" key="1">
    <source>
        <dbReference type="SAM" id="MobiDB-lite"/>
    </source>
</evidence>
<comment type="caution">
    <text evidence="2">The sequence shown here is derived from an EMBL/GenBank/DDBJ whole genome shotgun (WGS) entry which is preliminary data.</text>
</comment>
<organism evidence="2 3">
    <name type="scientific">Corynebacterium hadale</name>
    <dbReference type="NCBI Taxonomy" id="2026255"/>
    <lineage>
        <taxon>Bacteria</taxon>
        <taxon>Bacillati</taxon>
        <taxon>Actinomycetota</taxon>
        <taxon>Actinomycetes</taxon>
        <taxon>Mycobacteriales</taxon>
        <taxon>Corynebacteriaceae</taxon>
        <taxon>Corynebacterium</taxon>
    </lineage>
</organism>
<feature type="region of interest" description="Disordered" evidence="1">
    <location>
        <begin position="1452"/>
        <end position="1504"/>
    </location>
</feature>
<protein>
    <submittedName>
        <fullName evidence="2">Uncharacterized protein</fullName>
    </submittedName>
</protein>
<gene>
    <name evidence="2" type="ORF">CKJ80_00380</name>
</gene>
<proteinExistence type="predicted"/>
<sequence length="1504" mass="163255">MAALISGVLATGTTAVIATNASADQLVVDAYQKMDEAQLQELIAEQKELAKIHTGYDNSTQTLPTEYGPGWCIDWGIDNPWNNKVGGYDVRKLTGTSGRVGDGMAIDENVRIAAINLTKSMLADYDKYMNGDTSVLPMLEKKNTFLQALLANNLGVLNGVRADIQQQDSSLFYSLTGFSIVHQTLPAGNPNHEANYVLNPDEKKLAKIKQTVKPGEFVTVLVPKNYNLNLNPKQSKTFQRIITIHQPGLDIYPDKPDYNFETEVEETTTPRSTVTTTVNEPDHEATTTVPGGNPYTTTVTETAPATVTTERRSREPITSTVTTTRPERVTTVTNTKPVETEVVKTTENGTPVTKTVKKTPEPEIVTETIPSTVATETQTITEETVTKTVPAQPVTKTSVVTPVSTVKTTVPGRTGEVVTTVTGEPTTVTKTISQNDHYYTEKVYEKVREVYEYYQFAGFTKEEQSKVIDLDKRIKDSWTFEVTEGSEYVIVERNEDGKLVVTPRPGFKGEGKVTIVVTDSDGNEHVYRLTINNTVNVDESTHVKVNNFFYNINTGGNGDRFKLINIDEGETHKTVKGGDIAVVKDDGHGHLKVTPKDGVTKGEVIVEITDKQGNTRENVITIENKESQYNVSREILNTSVGFVEHRGGKAEITEGKDVITVEEAEVNGDKVWKIVPKDGVTEGEAHVVFTDEEGIEYNFDFKVVPDPNGGPKVIEHDINFDGNVDVQRKDGYEAKVVEGEDLVDLTETDKTWTVTPKQDNDDLRTKGGKAVVHVKDANGQLVGVVTINIKPQSFEVPTEPATREREIVDRATANFHLGAQDSGHWFKVEALDGSSLSDLLQNSEDYDGKKLEEDLELHFKPGADGKFKVTEFLDYGEDQVDENAIPLVEYTYTVKPYQPREAEYTITSENEIDLQGTKLSVVEGEDLLESVPTAGESKIKITPKGDANGDVVIENKTDDGYVFERYTLHITPGRGANKGEVTEKNMTWTGTARISKDEGDTYKIVSAKDAEGNDVDGNDLVRVKEENGQFVVTGRAGKTGVVTITVSDKRGVYATYKLNIGEAEGARVYNYQISTNSEFRATLVEKSNKFVVIDGEDYFENPTNDGNQWIAKPKASAAGKTATIEEWDADGNVINTYNLKIVEGKSTGSREVRDYIVMGSTKTDKPMTKGNSFKVVSGTEFVDAKSNNDGTFSVTPKSGTEGKTVVTEEYDKDGNVVRKISSLIVPSGSKVENGAILGENKDLGVKIDRDEKTGKVTIKFEKEDGSIAVLEGAELVDQETDKDGNVVLTPKNPNGNNKVIFIPLAGGVQGKKPMEVDVQVNVDADAGANGGNGKGDVNVGSSDPKCIASLVGLASPLLLLIPLGVLSQVNIPGLEGLRGQLNAAIQDANDRIQQGLGIYDRDRASRAAGVQGAFSVENSQMIGVAAGALGVITAGLLIGDAVLRACGQEESTSSYQLGEATDNDTLRYGSSGKPAEAPKSEESEAAKSEESEAPKSEEAAAAEK</sequence>
<dbReference type="EMBL" id="NSGP01000001">
    <property type="protein sequence ID" value="PAT11722.1"/>
    <property type="molecule type" value="Genomic_DNA"/>
</dbReference>
<accession>A0AB36RMY4</accession>
<name>A0AB36RMY4_9CORY</name>
<evidence type="ECO:0000313" key="2">
    <source>
        <dbReference type="EMBL" id="PAT11722.1"/>
    </source>
</evidence>
<evidence type="ECO:0000313" key="3">
    <source>
        <dbReference type="Proteomes" id="UP000218041"/>
    </source>
</evidence>
<feature type="compositionally biased region" description="Basic and acidic residues" evidence="1">
    <location>
        <begin position="1476"/>
        <end position="1504"/>
    </location>
</feature>